<feature type="region of interest" description="Disordered" evidence="1">
    <location>
        <begin position="79"/>
        <end position="109"/>
    </location>
</feature>
<dbReference type="Proteomes" id="UP000441354">
    <property type="component" value="Unassembled WGS sequence"/>
</dbReference>
<keyword evidence="2" id="KW-0732">Signal</keyword>
<protein>
    <submittedName>
        <fullName evidence="3">Spore cortex protein CoxA</fullName>
    </submittedName>
</protein>
<evidence type="ECO:0000313" key="4">
    <source>
        <dbReference type="Proteomes" id="UP000441354"/>
    </source>
</evidence>
<gene>
    <name evidence="3" type="ORF">F7732_08260</name>
</gene>
<dbReference type="Pfam" id="PF09580">
    <property type="entry name" value="Spore_YhcN_YlaJ"/>
    <property type="match status" value="1"/>
</dbReference>
<name>A0A7V7UWC8_9BACI</name>
<dbReference type="RefSeq" id="WP_151573406.1">
    <property type="nucleotide sequence ID" value="NZ_WBOT01000002.1"/>
</dbReference>
<comment type="caution">
    <text evidence="3">The sequence shown here is derived from an EMBL/GenBank/DDBJ whole genome shotgun (WGS) entry which is preliminary data.</text>
</comment>
<evidence type="ECO:0000256" key="2">
    <source>
        <dbReference type="SAM" id="SignalP"/>
    </source>
</evidence>
<sequence length="218" mass="24404">MNKKRALIPFAALVSLGLTACGTNGDTAVQDRNTEVTQPMGYYSNEHHEDEDRGNARLLTSNDNDGPIVEMMDHSLGEERGHQRDGTYSRADRNYHKHLGDPVKTPRSSYYQSYDGTAAEKISKAASNVENVKDAQALLHENDIVIAALLENQNNDDAETKKSIQQAVRPLSGDRSIHIVTNESQYHRIKVLNNDLKDGGMREQIDLDVENLFRDLNN</sequence>
<accession>A0A7V7UWC8</accession>
<organism evidence="3 4">
    <name type="scientific">Bacillus mesophilum</name>
    <dbReference type="NCBI Taxonomy" id="1071718"/>
    <lineage>
        <taxon>Bacteria</taxon>
        <taxon>Bacillati</taxon>
        <taxon>Bacillota</taxon>
        <taxon>Bacilli</taxon>
        <taxon>Bacillales</taxon>
        <taxon>Bacillaceae</taxon>
        <taxon>Bacillus</taxon>
    </lineage>
</organism>
<dbReference type="AlphaFoldDB" id="A0A7V7UWC8"/>
<reference evidence="3 4" key="1">
    <citation type="journal article" date="2014" name="Arch. Microbiol.">
        <title>Bacillus mesophilum sp. nov., strain IITR-54T, a novel 4-chlorobiphenyl dechlorinating bacterium.</title>
        <authorList>
            <person name="Manickam N."/>
            <person name="Singh N.K."/>
            <person name="Bajaj A."/>
            <person name="Kumar R.M."/>
            <person name="Kaur G."/>
            <person name="Kaur N."/>
            <person name="Bala M."/>
            <person name="Kumar A."/>
            <person name="Mayilraj S."/>
        </authorList>
    </citation>
    <scope>NUCLEOTIDE SEQUENCE [LARGE SCALE GENOMIC DNA]</scope>
    <source>
        <strain evidence="3 4">IITR-54</strain>
    </source>
</reference>
<feature type="compositionally biased region" description="Basic and acidic residues" evidence="1">
    <location>
        <begin position="79"/>
        <end position="101"/>
    </location>
</feature>
<proteinExistence type="predicted"/>
<dbReference type="PROSITE" id="PS51257">
    <property type="entry name" value="PROKAR_LIPOPROTEIN"/>
    <property type="match status" value="1"/>
</dbReference>
<dbReference type="InterPro" id="IPR019076">
    <property type="entry name" value="Spore_lipoprot_YhcN/YlaJ-like"/>
</dbReference>
<keyword evidence="4" id="KW-1185">Reference proteome</keyword>
<dbReference type="EMBL" id="WBOT01000002">
    <property type="protein sequence ID" value="KAB2334061.1"/>
    <property type="molecule type" value="Genomic_DNA"/>
</dbReference>
<feature type="chain" id="PRO_5038778596" evidence="2">
    <location>
        <begin position="21"/>
        <end position="218"/>
    </location>
</feature>
<evidence type="ECO:0000256" key="1">
    <source>
        <dbReference type="SAM" id="MobiDB-lite"/>
    </source>
</evidence>
<feature type="signal peptide" evidence="2">
    <location>
        <begin position="1"/>
        <end position="20"/>
    </location>
</feature>
<dbReference type="OrthoDB" id="2988958at2"/>
<evidence type="ECO:0000313" key="3">
    <source>
        <dbReference type="EMBL" id="KAB2334061.1"/>
    </source>
</evidence>